<protein>
    <submittedName>
        <fullName evidence="1">Cold-shock protein</fullName>
    </submittedName>
</protein>
<accession>A0A9Q3X582</accession>
<gene>
    <name evidence="1" type="ORF">GIW73_21160</name>
</gene>
<evidence type="ECO:0000313" key="1">
    <source>
        <dbReference type="EMBL" id="MCF5065446.1"/>
    </source>
</evidence>
<comment type="caution">
    <text evidence="1">The sequence shown here is derived from an EMBL/GenBank/DDBJ whole genome shotgun (WGS) entry which is preliminary data.</text>
</comment>
<reference evidence="1" key="1">
    <citation type="submission" date="2019-11" db="EMBL/GenBank/DDBJ databases">
        <title>Epiphytic Pseudomonas syringae from cherry orchards.</title>
        <authorList>
            <person name="Hulin M.T."/>
        </authorList>
    </citation>
    <scope>NUCLEOTIDE SEQUENCE</scope>
    <source>
        <strain evidence="1">PA-6-9A</strain>
    </source>
</reference>
<proteinExistence type="predicted"/>
<name>A0A9Q3X582_PSESX</name>
<evidence type="ECO:0000313" key="2">
    <source>
        <dbReference type="Proteomes" id="UP000814207"/>
    </source>
</evidence>
<dbReference type="EMBL" id="WKEU01000117">
    <property type="protein sequence ID" value="MCF5065446.1"/>
    <property type="molecule type" value="Genomic_DNA"/>
</dbReference>
<organism evidence="1 2">
    <name type="scientific">Pseudomonas syringae</name>
    <dbReference type="NCBI Taxonomy" id="317"/>
    <lineage>
        <taxon>Bacteria</taxon>
        <taxon>Pseudomonadati</taxon>
        <taxon>Pseudomonadota</taxon>
        <taxon>Gammaproteobacteria</taxon>
        <taxon>Pseudomonadales</taxon>
        <taxon>Pseudomonadaceae</taxon>
        <taxon>Pseudomonas</taxon>
    </lineage>
</organism>
<sequence>MNVVTGTVKSYDQLTHEGLIVLDGGEEEVWVDGLGSKDIELSAGLKVELQMIHRPTGVYASSLRLI</sequence>
<dbReference type="AlphaFoldDB" id="A0A9Q3X582"/>
<dbReference type="Proteomes" id="UP000814207">
    <property type="component" value="Unassembled WGS sequence"/>
</dbReference>